<organism evidence="4">
    <name type="scientific">uncultured marine microorganism HF4000_137B17</name>
    <dbReference type="NCBI Taxonomy" id="455523"/>
    <lineage>
        <taxon>unclassified sequences</taxon>
        <taxon>environmental samples</taxon>
    </lineage>
</organism>
<evidence type="ECO:0000313" key="4">
    <source>
        <dbReference type="EMBL" id="ABZ06697.1"/>
    </source>
</evidence>
<dbReference type="AlphaFoldDB" id="B3T287"/>
<dbReference type="PANTHER" id="PTHR43798:SF14">
    <property type="entry name" value="SERINE HYDROLASE-LIKE PROTEIN DDB_G0286239"/>
    <property type="match status" value="1"/>
</dbReference>
<dbReference type="EMBL" id="EU016582">
    <property type="protein sequence ID" value="ABZ06697.1"/>
    <property type="molecule type" value="Genomic_DNA"/>
</dbReference>
<evidence type="ECO:0000256" key="1">
    <source>
        <dbReference type="ARBA" id="ARBA00008645"/>
    </source>
</evidence>
<dbReference type="InterPro" id="IPR029058">
    <property type="entry name" value="AB_hydrolase_fold"/>
</dbReference>
<dbReference type="SUPFAM" id="SSF53474">
    <property type="entry name" value="alpha/beta-Hydrolases"/>
    <property type="match status" value="1"/>
</dbReference>
<protein>
    <submittedName>
        <fullName evidence="4">Putative alpha/beta hydrolase fold</fullName>
    </submittedName>
</protein>
<dbReference type="Gene3D" id="3.40.50.1820">
    <property type="entry name" value="alpha/beta hydrolase"/>
    <property type="match status" value="1"/>
</dbReference>
<dbReference type="GO" id="GO:0016787">
    <property type="term" value="F:hydrolase activity"/>
    <property type="evidence" value="ECO:0007669"/>
    <property type="project" value="UniProtKB-KW"/>
</dbReference>
<dbReference type="InterPro" id="IPR000073">
    <property type="entry name" value="AB_hydrolase_1"/>
</dbReference>
<dbReference type="InterPro" id="IPR050266">
    <property type="entry name" value="AB_hydrolase_sf"/>
</dbReference>
<reference evidence="4" key="1">
    <citation type="journal article" date="2008" name="ISME J.">
        <title>Genomic patterns of recombination, clonal divergence and environment in marine microbial populations.</title>
        <authorList>
            <person name="Konstantinidis K.T."/>
            <person name="Delong E.F."/>
        </authorList>
    </citation>
    <scope>NUCLEOTIDE SEQUENCE</scope>
</reference>
<sequence length="279" mass="31460">MPDNITPTDHNVEVNGLNIHYVDWGGDSNRNLLLVHGQGGNARNWDHIALALRDEFRVVALDQRGHGESDHTREGYAVTAFASDLAEFAEKIGITPYSYVGASLGARNGISYAGDHSDHLKHFVCLDYGPEMSVASARNQISGMNRRALGWRSIDEYVDQQRINNPRLSDEYVRHQAQHALRLNYAGKYVTKSDPDMFWINGSFGVNEVPHLWEQWAKISCPILELKGGESDFLSPEIWDRMHETQPSLRFVEVPESGHGITGDNPEFLLKELRGFFVD</sequence>
<gene>
    <name evidence="4" type="ORF">ALOHA_HF4000137B17ctg1g33</name>
</gene>
<comment type="similarity">
    <text evidence="1">Belongs to the AB hydrolase superfamily.</text>
</comment>
<proteinExistence type="inferred from homology"/>
<dbReference type="PANTHER" id="PTHR43798">
    <property type="entry name" value="MONOACYLGLYCEROL LIPASE"/>
    <property type="match status" value="1"/>
</dbReference>
<feature type="domain" description="AB hydrolase-1" evidence="3">
    <location>
        <begin position="32"/>
        <end position="262"/>
    </location>
</feature>
<evidence type="ECO:0000256" key="2">
    <source>
        <dbReference type="ARBA" id="ARBA00022801"/>
    </source>
</evidence>
<keyword evidence="2 4" id="KW-0378">Hydrolase</keyword>
<dbReference type="Pfam" id="PF00561">
    <property type="entry name" value="Abhydrolase_1"/>
    <property type="match status" value="1"/>
</dbReference>
<accession>B3T287</accession>
<dbReference type="GO" id="GO:0016020">
    <property type="term" value="C:membrane"/>
    <property type="evidence" value="ECO:0007669"/>
    <property type="project" value="TreeGrafter"/>
</dbReference>
<name>B3T287_9ZZZZ</name>
<evidence type="ECO:0000259" key="3">
    <source>
        <dbReference type="Pfam" id="PF00561"/>
    </source>
</evidence>